<name>A0A839ALR4_9FLAO</name>
<evidence type="ECO:0000313" key="3">
    <source>
        <dbReference type="Proteomes" id="UP000563906"/>
    </source>
</evidence>
<reference evidence="2 3" key="1">
    <citation type="submission" date="2020-07" db="EMBL/GenBank/DDBJ databases">
        <title>Bacterium isolated from marine sediment.</title>
        <authorList>
            <person name="Shang D."/>
            <person name="Du Z.-J."/>
        </authorList>
    </citation>
    <scope>NUCLEOTIDE SEQUENCE [LARGE SCALE GENOMIC DNA]</scope>
    <source>
        <strain evidence="2 3">S7007</strain>
    </source>
</reference>
<evidence type="ECO:0000313" key="2">
    <source>
        <dbReference type="EMBL" id="MBA6155310.1"/>
    </source>
</evidence>
<keyword evidence="1" id="KW-0732">Signal</keyword>
<keyword evidence="3" id="KW-1185">Reference proteome</keyword>
<feature type="signal peptide" evidence="1">
    <location>
        <begin position="1"/>
        <end position="21"/>
    </location>
</feature>
<feature type="chain" id="PRO_5032916520" evidence="1">
    <location>
        <begin position="22"/>
        <end position="395"/>
    </location>
</feature>
<sequence length="395" mass="45135">MMLFKRYISFLFFISITVASVSQNAFYNSGVVQLHDGAKIGFHTDVINDGVLDNYIGFAGFYADTELRTISGNNRITFFNVEIDALNNLELQNSLGVRNQLDFINGLVITPRDNPDISLDFIEYDMYAGEDNLRHTNGYASTKEGSRNDNFSFPIGDGSQIRPMIIPNHQKYYLFKGAYFYEDPNFPTTFSSDFLTDQKQILLENISNVEFWDLNGKNETRVTLTWNTRSDISTISNDINLLTVVGWSISENRWVNLSSTNVTGDLDTGEITSETFVPDEYEAITIGSIVNDEIPDDNNSDNIIISPNGDNLNDFLQFDEISEYTNNKLTIYNRWGNIVYQTENYFNNWDGTSNGRATINKEDKLPEATYFYYLESGNDPNNLVKLQKGWVYIHR</sequence>
<dbReference type="NCBIfam" id="TIGR04131">
    <property type="entry name" value="Bac_Flav_CTERM"/>
    <property type="match status" value="1"/>
</dbReference>
<dbReference type="AlphaFoldDB" id="A0A839ALR4"/>
<accession>A0A839ALR4</accession>
<dbReference type="Pfam" id="PF13585">
    <property type="entry name" value="CHU_C"/>
    <property type="match status" value="1"/>
</dbReference>
<evidence type="ECO:0000256" key="1">
    <source>
        <dbReference type="SAM" id="SignalP"/>
    </source>
</evidence>
<gene>
    <name evidence="2" type="ORF">H3Z83_02045</name>
</gene>
<dbReference type="EMBL" id="JACGLS010000001">
    <property type="protein sequence ID" value="MBA6155310.1"/>
    <property type="molecule type" value="Genomic_DNA"/>
</dbReference>
<proteinExistence type="predicted"/>
<comment type="caution">
    <text evidence="2">The sequence shown here is derived from an EMBL/GenBank/DDBJ whole genome shotgun (WGS) entry which is preliminary data.</text>
</comment>
<protein>
    <submittedName>
        <fullName evidence="2">Gliding motility-associated C-terminal domain-containing protein</fullName>
    </submittedName>
</protein>
<organism evidence="2 3">
    <name type="scientific">Tenacibaculum pelagium</name>
    <dbReference type="NCBI Taxonomy" id="2759527"/>
    <lineage>
        <taxon>Bacteria</taxon>
        <taxon>Pseudomonadati</taxon>
        <taxon>Bacteroidota</taxon>
        <taxon>Flavobacteriia</taxon>
        <taxon>Flavobacteriales</taxon>
        <taxon>Flavobacteriaceae</taxon>
        <taxon>Tenacibaculum</taxon>
    </lineage>
</organism>
<dbReference type="Proteomes" id="UP000563906">
    <property type="component" value="Unassembled WGS sequence"/>
</dbReference>
<dbReference type="RefSeq" id="WP_182123814.1">
    <property type="nucleotide sequence ID" value="NZ_JACGLS010000001.1"/>
</dbReference>
<dbReference type="InterPro" id="IPR026341">
    <property type="entry name" value="T9SS_type_B"/>
</dbReference>